<feature type="region of interest" description="Disordered" evidence="2">
    <location>
        <begin position="1"/>
        <end position="25"/>
    </location>
</feature>
<dbReference type="Proteomes" id="UP000789595">
    <property type="component" value="Unassembled WGS sequence"/>
</dbReference>
<name>A0A8J2SHP6_9STRA</name>
<proteinExistence type="predicted"/>
<gene>
    <name evidence="3" type="ORF">PECAL_2P11640</name>
</gene>
<organism evidence="3 4">
    <name type="scientific">Pelagomonas calceolata</name>
    <dbReference type="NCBI Taxonomy" id="35677"/>
    <lineage>
        <taxon>Eukaryota</taxon>
        <taxon>Sar</taxon>
        <taxon>Stramenopiles</taxon>
        <taxon>Ochrophyta</taxon>
        <taxon>Pelagophyceae</taxon>
        <taxon>Pelagomonadales</taxon>
        <taxon>Pelagomonadaceae</taxon>
        <taxon>Pelagomonas</taxon>
    </lineage>
</organism>
<dbReference type="EMBL" id="CAKKNE010000002">
    <property type="protein sequence ID" value="CAH0368114.1"/>
    <property type="molecule type" value="Genomic_DNA"/>
</dbReference>
<reference evidence="3" key="1">
    <citation type="submission" date="2021-11" db="EMBL/GenBank/DDBJ databases">
        <authorList>
            <consortium name="Genoscope - CEA"/>
            <person name="William W."/>
        </authorList>
    </citation>
    <scope>NUCLEOTIDE SEQUENCE</scope>
</reference>
<keyword evidence="1" id="KW-0175">Coiled coil</keyword>
<evidence type="ECO:0000313" key="4">
    <source>
        <dbReference type="Proteomes" id="UP000789595"/>
    </source>
</evidence>
<sequence length="433" mass="47369">MPARWEDDTLPRASVPSPADQEDRDELMARIGQRHREAVRTSRSEELHARLAKHAKAVAAIEAERAALDVRARRDAACAWDGPSAANAVARAACPPPPPPRHVEASPATLALVQAENERLRRRVAELDAPVGRENEKLREALAKAKRRGGELEAADAARQKRIETLERAAAESTDEIARLTARVAELGAANATLEQRCAAGRRKLTDQARAAQVDAKKAADGRAAAAQNEAVAAKEINMLRQRIAELKSAAAVKAAETEGLRAAAAGENERLRRRLADLERQHAERQKRVGVLQTASMNASVENERLLQRLRAAEKPSLASAAESEKLGKRIAQLECDAREAAAKHHRESDELRLHCAQLAQQAQTAVAARDVAILERDNAVAAKRAVPIELRRQYDALEKQLVVALTKLERSTRREDQWRRAFAASGKDAPL</sequence>
<feature type="coiled-coil region" evidence="1">
    <location>
        <begin position="135"/>
        <end position="197"/>
    </location>
</feature>
<evidence type="ECO:0000256" key="2">
    <source>
        <dbReference type="SAM" id="MobiDB-lite"/>
    </source>
</evidence>
<evidence type="ECO:0000256" key="1">
    <source>
        <dbReference type="SAM" id="Coils"/>
    </source>
</evidence>
<keyword evidence="4" id="KW-1185">Reference proteome</keyword>
<evidence type="ECO:0000313" key="3">
    <source>
        <dbReference type="EMBL" id="CAH0368114.1"/>
    </source>
</evidence>
<feature type="compositionally biased region" description="Basic and acidic residues" evidence="2">
    <location>
        <begin position="1"/>
        <end position="10"/>
    </location>
</feature>
<protein>
    <submittedName>
        <fullName evidence="3">Uncharacterized protein</fullName>
    </submittedName>
</protein>
<dbReference type="AlphaFoldDB" id="A0A8J2SHP6"/>
<accession>A0A8J2SHP6</accession>
<feature type="coiled-coil region" evidence="1">
    <location>
        <begin position="262"/>
        <end position="289"/>
    </location>
</feature>
<feature type="coiled-coil region" evidence="1">
    <location>
        <begin position="325"/>
        <end position="352"/>
    </location>
</feature>
<comment type="caution">
    <text evidence="3">The sequence shown here is derived from an EMBL/GenBank/DDBJ whole genome shotgun (WGS) entry which is preliminary data.</text>
</comment>